<evidence type="ECO:0000313" key="1">
    <source>
        <dbReference type="EMBL" id="SMO96189.1"/>
    </source>
</evidence>
<reference evidence="1 2" key="1">
    <citation type="submission" date="2017-05" db="EMBL/GenBank/DDBJ databases">
        <authorList>
            <person name="Varghese N."/>
            <person name="Submissions S."/>
        </authorList>
    </citation>
    <scope>NUCLEOTIDE SEQUENCE [LARGE SCALE GENOMIC DNA]</scope>
    <source>
        <strain evidence="1 2">DSM 29371</strain>
    </source>
</reference>
<keyword evidence="2" id="KW-1185">Reference proteome</keyword>
<proteinExistence type="predicted"/>
<dbReference type="EMBL" id="FXTC01000016">
    <property type="protein sequence ID" value="SMO96189.1"/>
    <property type="molecule type" value="Genomic_DNA"/>
</dbReference>
<dbReference type="Proteomes" id="UP000316916">
    <property type="component" value="Unassembled WGS sequence"/>
</dbReference>
<gene>
    <name evidence="1" type="ORF">SAMN06265171_11630</name>
</gene>
<name>A0A521FJ96_9FLAO</name>
<evidence type="ECO:0008006" key="3">
    <source>
        <dbReference type="Google" id="ProtNLM"/>
    </source>
</evidence>
<sequence length="352" mass="41285">MMKKDFIKYKVKPSDSLNSIAFRMNMNKHDLKEFHNQNSGKMDKLWFDSLRGVEFILIPIAYISKEEHENLLQKRLPSVQDLASFHADEYNITENIQQFNKSELTFNYEVNIEIEQKASQVIATTRQKDVKKNSSTPVDKISSLALACMETVSPIPFIISPDGKISLFADHKTLVQKFKDNQTAIRDFFTGAPSKAYIDLFYENISNEKYFLKQISSTLLNKILFPNMNWFSRKSRWVECFKIYHNSFPLKFDFNAEYFHENIEYVETVIKGIIAENCSLQELIKGSRFENEKQEENINASIYIHYFTDKLTKQLVEVSASVLICHRNELFYKHDLNIKTQKTNENLYHKGQ</sequence>
<organism evidence="1 2">
    <name type="scientific">Chryseobacterium rhizoplanae</name>
    <dbReference type="NCBI Taxonomy" id="1609531"/>
    <lineage>
        <taxon>Bacteria</taxon>
        <taxon>Pseudomonadati</taxon>
        <taxon>Bacteroidota</taxon>
        <taxon>Flavobacteriia</taxon>
        <taxon>Flavobacteriales</taxon>
        <taxon>Weeksellaceae</taxon>
        <taxon>Chryseobacterium group</taxon>
        <taxon>Chryseobacterium</taxon>
    </lineage>
</organism>
<evidence type="ECO:0000313" key="2">
    <source>
        <dbReference type="Proteomes" id="UP000316916"/>
    </source>
</evidence>
<dbReference type="RefSeq" id="WP_142719851.1">
    <property type="nucleotide sequence ID" value="NZ_FXTC01000016.1"/>
</dbReference>
<dbReference type="AlphaFoldDB" id="A0A521FJ96"/>
<accession>A0A521FJ96</accession>
<protein>
    <recommendedName>
        <fullName evidence="3">LysM domain-containing protein</fullName>
    </recommendedName>
</protein>